<evidence type="ECO:0000256" key="1">
    <source>
        <dbReference type="ARBA" id="ARBA00004141"/>
    </source>
</evidence>
<feature type="compositionally biased region" description="Polar residues" evidence="5">
    <location>
        <begin position="370"/>
        <end position="383"/>
    </location>
</feature>
<comment type="caution">
    <text evidence="7">The sequence shown here is derived from an EMBL/GenBank/DDBJ whole genome shotgun (WGS) entry which is preliminary data.</text>
</comment>
<keyword evidence="2 6" id="KW-0812">Transmembrane</keyword>
<sequence length="411" mass="44840">MHTPRDCTTELCQTGDGFASFQPAPVGNAFMLAAFAVLIPANIFTGIRYKTPLYASLIITGLLVEILGHVAAVLLAANVTSHALFCVFMMGTLWGATLIGSANYLALPRVMVIYGREFSPVSKPVYCVAVLSFSDVLALVLQSVGVAFASGGSNESVVSQGVQLLVAGLALQLASLVFFLGAYWYFRVRLSRRHYNLDNKFSNVFASTRFSSWLLCMQVAAILLLVRAAVRTAALSGGFSRSLISSRVTTFALDDILVLLACIIMTVAPVGRAFGNAWEKTSPFSSPEASVDLPWSQRPLTSYQRRLELRASIYKPYPINRVFIPPKPRAGHPRQPWQPLRPNRPSPLPSPDKRPPYQRPAYDVSPAVSHFQTPKHSPTQFGQPSPIDGKPSWPLKSPAPPKLVSPNTLWG</sequence>
<dbReference type="EMBL" id="MU865946">
    <property type="protein sequence ID" value="KAK4447919.1"/>
    <property type="molecule type" value="Genomic_DNA"/>
</dbReference>
<feature type="transmembrane region" description="Helical" evidence="6">
    <location>
        <begin position="161"/>
        <end position="186"/>
    </location>
</feature>
<feature type="transmembrane region" description="Helical" evidence="6">
    <location>
        <begin position="29"/>
        <end position="47"/>
    </location>
</feature>
<dbReference type="GO" id="GO:0005886">
    <property type="term" value="C:plasma membrane"/>
    <property type="evidence" value="ECO:0007669"/>
    <property type="project" value="TreeGrafter"/>
</dbReference>
<dbReference type="Proteomes" id="UP001321760">
    <property type="component" value="Unassembled WGS sequence"/>
</dbReference>
<feature type="region of interest" description="Disordered" evidence="5">
    <location>
        <begin position="325"/>
        <end position="411"/>
    </location>
</feature>
<proteinExistence type="predicted"/>
<feature type="transmembrane region" description="Helical" evidence="6">
    <location>
        <begin position="54"/>
        <end position="76"/>
    </location>
</feature>
<keyword evidence="4 6" id="KW-0472">Membrane</keyword>
<keyword evidence="3 6" id="KW-1133">Transmembrane helix</keyword>
<evidence type="ECO:0000256" key="6">
    <source>
        <dbReference type="SAM" id="Phobius"/>
    </source>
</evidence>
<accession>A0AAV9GGL2</accession>
<comment type="subcellular location">
    <subcellularLocation>
        <location evidence="1">Membrane</location>
        <topology evidence="1">Multi-pass membrane protein</topology>
    </subcellularLocation>
</comment>
<name>A0AAV9GGL2_9PEZI</name>
<keyword evidence="8" id="KW-1185">Reference proteome</keyword>
<evidence type="ECO:0000256" key="3">
    <source>
        <dbReference type="ARBA" id="ARBA00022989"/>
    </source>
</evidence>
<reference evidence="7" key="2">
    <citation type="submission" date="2023-05" db="EMBL/GenBank/DDBJ databases">
        <authorList>
            <consortium name="Lawrence Berkeley National Laboratory"/>
            <person name="Steindorff A."/>
            <person name="Hensen N."/>
            <person name="Bonometti L."/>
            <person name="Westerberg I."/>
            <person name="Brannstrom I.O."/>
            <person name="Guillou S."/>
            <person name="Cros-Aarteil S."/>
            <person name="Calhoun S."/>
            <person name="Haridas S."/>
            <person name="Kuo A."/>
            <person name="Mondo S."/>
            <person name="Pangilinan J."/>
            <person name="Riley R."/>
            <person name="Labutti K."/>
            <person name="Andreopoulos B."/>
            <person name="Lipzen A."/>
            <person name="Chen C."/>
            <person name="Yanf M."/>
            <person name="Daum C."/>
            <person name="Ng V."/>
            <person name="Clum A."/>
            <person name="Ohm R."/>
            <person name="Martin F."/>
            <person name="Silar P."/>
            <person name="Natvig D."/>
            <person name="Lalanne C."/>
            <person name="Gautier V."/>
            <person name="Ament-Velasquez S.L."/>
            <person name="Kruys A."/>
            <person name="Hutchinson M.I."/>
            <person name="Powell A.J."/>
            <person name="Barry K."/>
            <person name="Miller A.N."/>
            <person name="Grigoriev I.V."/>
            <person name="Debuchy R."/>
            <person name="Gladieux P."/>
            <person name="Thoren M.H."/>
            <person name="Johannesson H."/>
        </authorList>
    </citation>
    <scope>NUCLEOTIDE SEQUENCE</scope>
    <source>
        <strain evidence="7">PSN243</strain>
    </source>
</reference>
<feature type="transmembrane region" description="Helical" evidence="6">
    <location>
        <begin position="82"/>
        <end position="105"/>
    </location>
</feature>
<feature type="transmembrane region" description="Helical" evidence="6">
    <location>
        <begin position="250"/>
        <end position="270"/>
    </location>
</feature>
<evidence type="ECO:0000256" key="2">
    <source>
        <dbReference type="ARBA" id="ARBA00022692"/>
    </source>
</evidence>
<evidence type="ECO:0000256" key="4">
    <source>
        <dbReference type="ARBA" id="ARBA00023136"/>
    </source>
</evidence>
<dbReference type="AlphaFoldDB" id="A0AAV9GGL2"/>
<gene>
    <name evidence="7" type="ORF">QBC34DRAFT_121828</name>
</gene>
<feature type="transmembrane region" description="Helical" evidence="6">
    <location>
        <begin position="210"/>
        <end position="230"/>
    </location>
</feature>
<dbReference type="GO" id="GO:0000324">
    <property type="term" value="C:fungal-type vacuole"/>
    <property type="evidence" value="ECO:0007669"/>
    <property type="project" value="TreeGrafter"/>
</dbReference>
<dbReference type="InterPro" id="IPR007568">
    <property type="entry name" value="RTA1"/>
</dbReference>
<evidence type="ECO:0000313" key="8">
    <source>
        <dbReference type="Proteomes" id="UP001321760"/>
    </source>
</evidence>
<dbReference type="PANTHER" id="PTHR31465:SF9">
    <property type="entry name" value="SPHINGOID LONG-CHAIN BASE TRANSPORTER RSB1"/>
    <property type="match status" value="1"/>
</dbReference>
<reference evidence="7" key="1">
    <citation type="journal article" date="2023" name="Mol. Phylogenet. Evol.">
        <title>Genome-scale phylogeny and comparative genomics of the fungal order Sordariales.</title>
        <authorList>
            <person name="Hensen N."/>
            <person name="Bonometti L."/>
            <person name="Westerberg I."/>
            <person name="Brannstrom I.O."/>
            <person name="Guillou S."/>
            <person name="Cros-Aarteil S."/>
            <person name="Calhoun S."/>
            <person name="Haridas S."/>
            <person name="Kuo A."/>
            <person name="Mondo S."/>
            <person name="Pangilinan J."/>
            <person name="Riley R."/>
            <person name="LaButti K."/>
            <person name="Andreopoulos B."/>
            <person name="Lipzen A."/>
            <person name="Chen C."/>
            <person name="Yan M."/>
            <person name="Daum C."/>
            <person name="Ng V."/>
            <person name="Clum A."/>
            <person name="Steindorff A."/>
            <person name="Ohm R.A."/>
            <person name="Martin F."/>
            <person name="Silar P."/>
            <person name="Natvig D.O."/>
            <person name="Lalanne C."/>
            <person name="Gautier V."/>
            <person name="Ament-Velasquez S.L."/>
            <person name="Kruys A."/>
            <person name="Hutchinson M.I."/>
            <person name="Powell A.J."/>
            <person name="Barry K."/>
            <person name="Miller A.N."/>
            <person name="Grigoriev I.V."/>
            <person name="Debuchy R."/>
            <person name="Gladieux P."/>
            <person name="Hiltunen Thoren M."/>
            <person name="Johannesson H."/>
        </authorList>
    </citation>
    <scope>NUCLEOTIDE SEQUENCE</scope>
    <source>
        <strain evidence="7">PSN243</strain>
    </source>
</reference>
<organism evidence="7 8">
    <name type="scientific">Podospora aff. communis PSN243</name>
    <dbReference type="NCBI Taxonomy" id="3040156"/>
    <lineage>
        <taxon>Eukaryota</taxon>
        <taxon>Fungi</taxon>
        <taxon>Dikarya</taxon>
        <taxon>Ascomycota</taxon>
        <taxon>Pezizomycotina</taxon>
        <taxon>Sordariomycetes</taxon>
        <taxon>Sordariomycetidae</taxon>
        <taxon>Sordariales</taxon>
        <taxon>Podosporaceae</taxon>
        <taxon>Podospora</taxon>
    </lineage>
</organism>
<dbReference type="PANTHER" id="PTHR31465">
    <property type="entry name" value="PROTEIN RTA1-RELATED"/>
    <property type="match status" value="1"/>
</dbReference>
<protein>
    <submittedName>
        <fullName evidence="7">RTA1 like protein-domain-containing protein</fullName>
    </submittedName>
</protein>
<dbReference type="Pfam" id="PF04479">
    <property type="entry name" value="RTA1"/>
    <property type="match status" value="1"/>
</dbReference>
<feature type="transmembrane region" description="Helical" evidence="6">
    <location>
        <begin position="125"/>
        <end position="149"/>
    </location>
</feature>
<evidence type="ECO:0000256" key="5">
    <source>
        <dbReference type="SAM" id="MobiDB-lite"/>
    </source>
</evidence>
<evidence type="ECO:0000313" key="7">
    <source>
        <dbReference type="EMBL" id="KAK4447919.1"/>
    </source>
</evidence>